<proteinExistence type="predicted"/>
<keyword evidence="4" id="KW-1185">Reference proteome</keyword>
<gene>
    <name evidence="3" type="ORF">PG997_010940</name>
</gene>
<dbReference type="RefSeq" id="XP_066664545.1">
    <property type="nucleotide sequence ID" value="XM_066815255.1"/>
</dbReference>
<feature type="domain" description="Ecp2 effector protein-like" evidence="2">
    <location>
        <begin position="54"/>
        <end position="158"/>
    </location>
</feature>
<dbReference type="Proteomes" id="UP001433268">
    <property type="component" value="Unassembled WGS sequence"/>
</dbReference>
<evidence type="ECO:0000256" key="1">
    <source>
        <dbReference type="SAM" id="SignalP"/>
    </source>
</evidence>
<name>A0ABR1VHW1_9PEZI</name>
<keyword evidence="1" id="KW-0732">Signal</keyword>
<accession>A0ABR1VHW1</accession>
<comment type="caution">
    <text evidence="3">The sequence shown here is derived from an EMBL/GenBank/DDBJ whole genome shotgun (WGS) entry which is preliminary data.</text>
</comment>
<evidence type="ECO:0000313" key="4">
    <source>
        <dbReference type="Proteomes" id="UP001433268"/>
    </source>
</evidence>
<dbReference type="InterPro" id="IPR029226">
    <property type="entry name" value="Ecp2-like"/>
</dbReference>
<reference evidence="3 4" key="1">
    <citation type="submission" date="2023-01" db="EMBL/GenBank/DDBJ databases">
        <title>Analysis of 21 Apiospora genomes using comparative genomics revels a genus with tremendous synthesis potential of carbohydrate active enzymes and secondary metabolites.</title>
        <authorList>
            <person name="Sorensen T."/>
        </authorList>
    </citation>
    <scope>NUCLEOTIDE SEQUENCE [LARGE SCALE GENOMIC DNA]</scope>
    <source>
        <strain evidence="3 4">CBS 114990</strain>
    </source>
</reference>
<organism evidence="3 4">
    <name type="scientific">Apiospora hydei</name>
    <dbReference type="NCBI Taxonomy" id="1337664"/>
    <lineage>
        <taxon>Eukaryota</taxon>
        <taxon>Fungi</taxon>
        <taxon>Dikarya</taxon>
        <taxon>Ascomycota</taxon>
        <taxon>Pezizomycotina</taxon>
        <taxon>Sordariomycetes</taxon>
        <taxon>Xylariomycetidae</taxon>
        <taxon>Amphisphaeriales</taxon>
        <taxon>Apiosporaceae</taxon>
        <taxon>Apiospora</taxon>
    </lineage>
</organism>
<dbReference type="Pfam" id="PF14856">
    <property type="entry name" value="Hce2"/>
    <property type="match status" value="1"/>
</dbReference>
<protein>
    <recommendedName>
        <fullName evidence="2">Ecp2 effector protein-like domain-containing protein</fullName>
    </recommendedName>
</protein>
<evidence type="ECO:0000259" key="2">
    <source>
        <dbReference type="Pfam" id="PF14856"/>
    </source>
</evidence>
<feature type="chain" id="PRO_5045397992" description="Ecp2 effector protein-like domain-containing protein" evidence="1">
    <location>
        <begin position="21"/>
        <end position="192"/>
    </location>
</feature>
<feature type="signal peptide" evidence="1">
    <location>
        <begin position="1"/>
        <end position="20"/>
    </location>
</feature>
<sequence length="192" mass="20392">MEFTTSAFTNIISFLAVCQALPPTFWHAPFAEIGPAPATTPPPPHAHDSRHDVCGASTLENRSSSASPRAEDCRQLARRIAGGGGMWTFGDLGSGVQQTLATYGTCAFGAEALDWFPYVVRGTSYFQHAKVGSQDVVDLVEDAVDRFEWEGLVGARGSCGVRAVSMGGGRCFGGSIIHLLGLDLRVGFILEV</sequence>
<dbReference type="GeneID" id="92048315"/>
<evidence type="ECO:0000313" key="3">
    <source>
        <dbReference type="EMBL" id="KAK8070737.1"/>
    </source>
</evidence>
<dbReference type="EMBL" id="JAQQWN010000008">
    <property type="protein sequence ID" value="KAK8070737.1"/>
    <property type="molecule type" value="Genomic_DNA"/>
</dbReference>